<dbReference type="SUPFAM" id="SSF53474">
    <property type="entry name" value="alpha/beta-Hydrolases"/>
    <property type="match status" value="1"/>
</dbReference>
<dbReference type="Gene3D" id="3.30.559.30">
    <property type="entry name" value="Nonribosomal peptide synthetase, condensation domain"/>
    <property type="match status" value="2"/>
</dbReference>
<evidence type="ECO:0000256" key="1">
    <source>
        <dbReference type="ARBA" id="ARBA00001957"/>
    </source>
</evidence>
<dbReference type="InterPro" id="IPR006162">
    <property type="entry name" value="Ppantetheine_attach_site"/>
</dbReference>
<dbReference type="FunFam" id="3.40.50.980:FF:000001">
    <property type="entry name" value="Non-ribosomal peptide synthetase"/>
    <property type="match status" value="1"/>
</dbReference>
<dbReference type="Gene3D" id="3.30.559.10">
    <property type="entry name" value="Chloramphenicol acetyltransferase-like domain"/>
    <property type="match status" value="2"/>
</dbReference>
<dbReference type="Gene3D" id="2.30.38.10">
    <property type="entry name" value="Luciferase, Domain 3"/>
    <property type="match status" value="1"/>
</dbReference>
<dbReference type="Gene3D" id="1.10.1200.10">
    <property type="entry name" value="ACP-like"/>
    <property type="match status" value="2"/>
</dbReference>
<gene>
    <name evidence="6" type="ORF">D3872_00050</name>
</gene>
<dbReference type="InterPro" id="IPR001242">
    <property type="entry name" value="Condensation_dom"/>
</dbReference>
<dbReference type="CDD" id="cd19531">
    <property type="entry name" value="LCL_NRPS-like"/>
    <property type="match status" value="2"/>
</dbReference>
<dbReference type="NCBIfam" id="TIGR01733">
    <property type="entry name" value="AA-adenyl-dom"/>
    <property type="match status" value="1"/>
</dbReference>
<dbReference type="FunFam" id="2.30.38.10:FF:000001">
    <property type="entry name" value="Non-ribosomal peptide synthetase PvdI"/>
    <property type="match status" value="1"/>
</dbReference>
<dbReference type="InterPro" id="IPR001031">
    <property type="entry name" value="Thioesterase"/>
</dbReference>
<feature type="domain" description="Carrier" evidence="5">
    <location>
        <begin position="1532"/>
        <end position="1606"/>
    </location>
</feature>
<proteinExistence type="inferred from homology"/>
<dbReference type="SUPFAM" id="SSF47336">
    <property type="entry name" value="ACP-like"/>
    <property type="match status" value="2"/>
</dbReference>
<dbReference type="FunFam" id="1.10.1200.10:FF:000005">
    <property type="entry name" value="Nonribosomal peptide synthetase 1"/>
    <property type="match status" value="1"/>
</dbReference>
<protein>
    <submittedName>
        <fullName evidence="6">Amino acid adenylation domain-containing protein</fullName>
    </submittedName>
</protein>
<dbReference type="GO" id="GO:0043041">
    <property type="term" value="P:amino acid activation for nonribosomal peptide biosynthetic process"/>
    <property type="evidence" value="ECO:0007669"/>
    <property type="project" value="TreeGrafter"/>
</dbReference>
<dbReference type="PROSITE" id="PS50075">
    <property type="entry name" value="CARRIER"/>
    <property type="match status" value="2"/>
</dbReference>
<dbReference type="GO" id="GO:0044550">
    <property type="term" value="P:secondary metabolite biosynthetic process"/>
    <property type="evidence" value="ECO:0007669"/>
    <property type="project" value="UniProtKB-ARBA"/>
</dbReference>
<dbReference type="PANTHER" id="PTHR45527:SF1">
    <property type="entry name" value="FATTY ACID SYNTHASE"/>
    <property type="match status" value="1"/>
</dbReference>
<dbReference type="Pfam" id="PF13193">
    <property type="entry name" value="AMP-binding_C"/>
    <property type="match status" value="1"/>
</dbReference>
<dbReference type="InterPro" id="IPR000873">
    <property type="entry name" value="AMP-dep_synth/lig_dom"/>
</dbReference>
<dbReference type="InterPro" id="IPR023213">
    <property type="entry name" value="CAT-like_dom_sf"/>
</dbReference>
<dbReference type="CDD" id="cd05930">
    <property type="entry name" value="A_NRPS"/>
    <property type="match status" value="1"/>
</dbReference>
<dbReference type="PROSITE" id="PS00012">
    <property type="entry name" value="PHOSPHOPANTETHEINE"/>
    <property type="match status" value="1"/>
</dbReference>
<dbReference type="Pfam" id="PF00975">
    <property type="entry name" value="Thioesterase"/>
    <property type="match status" value="1"/>
</dbReference>
<dbReference type="EMBL" id="QYUP01000002">
    <property type="protein sequence ID" value="RJG27990.1"/>
    <property type="molecule type" value="Genomic_DNA"/>
</dbReference>
<evidence type="ECO:0000256" key="3">
    <source>
        <dbReference type="ARBA" id="ARBA00022450"/>
    </source>
</evidence>
<dbReference type="Gene3D" id="3.40.50.980">
    <property type="match status" value="2"/>
</dbReference>
<dbReference type="FunFam" id="3.40.50.12780:FF:000012">
    <property type="entry name" value="Non-ribosomal peptide synthetase"/>
    <property type="match status" value="1"/>
</dbReference>
<dbReference type="OrthoDB" id="6297021at2"/>
<dbReference type="Proteomes" id="UP000284006">
    <property type="component" value="Unassembled WGS sequence"/>
</dbReference>
<dbReference type="PANTHER" id="PTHR45527">
    <property type="entry name" value="NONRIBOSOMAL PEPTIDE SYNTHETASE"/>
    <property type="match status" value="1"/>
</dbReference>
<sequence>MDPTMTDRFCTSFAQQRLLFLDDYESGTSLYNIAAAWRLQGPLDGALLERSLNLVVDRHESLRTTFAPDGPAGEGGAQLIAAQLAVSIRMHDLSACADPEQQARAMAQAEARQSFDLGRGPLLRAQLLALGAQQHIFLLTLHHIVSDGWSMGVLMRELSLCYRALHAGTAPALAPLPIQYADFAVWQRDHLQGERLQTQLAYWQRTLDGAAAPLELPTDRPRPAVLTHRGAAVDFALDGALHERLRALAGAGRGSTFMVAAAALNVLLQRYTGQRDICIGYPVANRSAPDVQGLIGLFVNTLVLRTRIDDEHTFAALLQQVRDAVLDGDAHQGVPFERLVEALRPARHLNRTPLFQVMLSFYDAGAEGGLDLPGLSSSIVPVASTGAKFDLSVELMVRDGALYGVLEYNTDLFDHATIERIAGHYAVLLNAVAADPLCALKHLPMLGAAEQDQLRAWSGAAVPAAGGGGGVHLLFEQQAARTPGARALLWGAHCLSYGELDARANQLAHHLRALGVLPDTLVALCVERGPEMVVGMLAILKAGAAYVPLDPDYPPQRLAYMLDDCAATVLLTEQHLQARLPRRPAHTVCLDAERAAIACHPTYATGVATLGQQLAYCIYTSGSTGQPKGAVNTHAGVANLLHWYRHGSAGLGRADRVMLASSLSFDLTQKNILGTLAAGATLIIPDGPASDPDSFRRALQQHQPTHVNCAPSAWRAYAAGLTSHGALRSVVLGGEAIDAALAADLAGAGLDLVNSYGPTECADVALSYLNAAAAARTDVPLGRPIPGVQVYIVDGANQRVPAGVVGEICIGGAGVARGYWRRPELTAERFVPDPFGAPGSRMYRSGDLGRWLADGSIAFLGRLDHQVKLRGMRIEPGEIEAALLRCPGVRQALVMVREDQPGEQKLVAYVTPITGAGAPLEPAVLRAQLADSLPAYMLPGAWVVLDTLPLNPNGKTDRAALPAPDASHHAAAVTYVAPRSAQERRVAAIWATLLKLPQVGLQDNFFALGGHSLLAAKALAQIRQQLGVDIALKRFFGASTLSDLVAGLAGEPAAAPPAIVRVTRSDPVPASFAQQGLWFLDQYQPGGDAYNIPSAWRIHGALDAALLERSLNAVVERHEALRTSFALERGTPVQRIASALPLDLALLDLSARPDAASDARHLVRQEAAQPFDLARGPLIRTRLLKLAQDEHVFMLTLHHIIADGRSLGVLMDELGELYRAGRAGSVPALAPLPLQYADFAMWQRAYLQGARPQAQLAYWQATLGGAAPVLELPLDHPRPAVLTHRGAAVQFDLGPALTGRMQALARQRRGTLFMVAAAAFNALLHRYTGQSDVCIGYGVANRQHPGLDSLIGYFVNTLVLRTAVDAAQSFDALLGLVRDAVLDGDAHQDLPFERVVEALRPERRPGHSPLFQVALSFNHGAGGVIGVPGLTFERIDGALAVAKYDLTLVLAERDGTLDGAIEYNTALFEPATIEGMAASYVALLEAFAAHPQTVLQDVALPDADRRRQALHARLQAGPHAAAAGAPASEGGAPQGDLEQALAQIWTQVLAREQIGRNDNFFELGGHSMLAVVMLALVGELGHAVELAQLFANPTLRGLAALIDAPPAPVCAPVCLVPLRAGGSLAPLFLVQPHQEELGYASAVAAQLDAAIPLYGLAAPAGAVAAGGIAAMAQEFLAAMRHVQPQGPYRLAGWSAGGTIAYEMAAQLRAAGEPVAFLGLIDTSREYGTEYRRSAGAAHAGAHDFSETDAILLTLADEVPEAARDQLHALGASGEIDAMLLLCQQLGVLPAGQDGAALRAHLARRRALMAALYGYAPAPLDVPLTLFIATNEARTNADLGWGAIAGAQLDPVRLPATHQGIVRAPHAAALCRALAARLDTAALRAA</sequence>
<evidence type="ECO:0000256" key="2">
    <source>
        <dbReference type="ARBA" id="ARBA00006432"/>
    </source>
</evidence>
<evidence type="ECO:0000259" key="5">
    <source>
        <dbReference type="PROSITE" id="PS50075"/>
    </source>
</evidence>
<dbReference type="SUPFAM" id="SSF52777">
    <property type="entry name" value="CoA-dependent acyltransferases"/>
    <property type="match status" value="4"/>
</dbReference>
<dbReference type="SUPFAM" id="SSF56801">
    <property type="entry name" value="Acetyl-CoA synthetase-like"/>
    <property type="match status" value="1"/>
</dbReference>
<keyword evidence="4" id="KW-0597">Phosphoprotein</keyword>
<dbReference type="InterPro" id="IPR036736">
    <property type="entry name" value="ACP-like_sf"/>
</dbReference>
<name>A0A418Y8V0_9BURK</name>
<keyword evidence="3" id="KW-0596">Phosphopantetheine</keyword>
<dbReference type="GO" id="GO:0072330">
    <property type="term" value="P:monocarboxylic acid biosynthetic process"/>
    <property type="evidence" value="ECO:0007669"/>
    <property type="project" value="UniProtKB-ARBA"/>
</dbReference>
<evidence type="ECO:0000313" key="6">
    <source>
        <dbReference type="EMBL" id="RJG27990.1"/>
    </source>
</evidence>
<accession>A0A418Y8V0</accession>
<feature type="domain" description="Carrier" evidence="5">
    <location>
        <begin position="977"/>
        <end position="1052"/>
    </location>
</feature>
<comment type="caution">
    <text evidence="6">The sequence shown here is derived from an EMBL/GenBank/DDBJ whole genome shotgun (WGS) entry which is preliminary data.</text>
</comment>
<dbReference type="InterPro" id="IPR010071">
    <property type="entry name" value="AA_adenyl_dom"/>
</dbReference>
<comment type="similarity">
    <text evidence="2">Belongs to the ATP-dependent AMP-binding enzyme family.</text>
</comment>
<dbReference type="Pfam" id="PF00501">
    <property type="entry name" value="AMP-binding"/>
    <property type="match status" value="1"/>
</dbReference>
<reference evidence="6 7" key="1">
    <citation type="submission" date="2018-09" db="EMBL/GenBank/DDBJ databases">
        <authorList>
            <person name="Zhu H."/>
        </authorList>
    </citation>
    <scope>NUCLEOTIDE SEQUENCE [LARGE SCALE GENOMIC DNA]</scope>
    <source>
        <strain evidence="6 7">K1S02-61</strain>
    </source>
</reference>
<dbReference type="GO" id="GO:0031177">
    <property type="term" value="F:phosphopantetheine binding"/>
    <property type="evidence" value="ECO:0007669"/>
    <property type="project" value="TreeGrafter"/>
</dbReference>
<keyword evidence="7" id="KW-1185">Reference proteome</keyword>
<dbReference type="Pfam" id="PF00550">
    <property type="entry name" value="PP-binding"/>
    <property type="match status" value="2"/>
</dbReference>
<comment type="cofactor">
    <cofactor evidence="1">
        <name>pantetheine 4'-phosphate</name>
        <dbReference type="ChEBI" id="CHEBI:47942"/>
    </cofactor>
</comment>
<dbReference type="InterPro" id="IPR045851">
    <property type="entry name" value="AMP-bd_C_sf"/>
</dbReference>
<evidence type="ECO:0000313" key="7">
    <source>
        <dbReference type="Proteomes" id="UP000284006"/>
    </source>
</evidence>
<dbReference type="Gene3D" id="3.30.300.30">
    <property type="match status" value="1"/>
</dbReference>
<dbReference type="GO" id="GO:0003824">
    <property type="term" value="F:catalytic activity"/>
    <property type="evidence" value="ECO:0007669"/>
    <property type="project" value="InterPro"/>
</dbReference>
<evidence type="ECO:0000256" key="4">
    <source>
        <dbReference type="ARBA" id="ARBA00022553"/>
    </source>
</evidence>
<dbReference type="InterPro" id="IPR009081">
    <property type="entry name" value="PP-bd_ACP"/>
</dbReference>
<dbReference type="FunFam" id="1.10.1200.10:FF:000016">
    <property type="entry name" value="Non-ribosomal peptide synthase"/>
    <property type="match status" value="1"/>
</dbReference>
<dbReference type="InterPro" id="IPR029058">
    <property type="entry name" value="AB_hydrolase_fold"/>
</dbReference>
<dbReference type="FunFam" id="3.30.559.10:FF:000012">
    <property type="entry name" value="Non-ribosomal peptide synthetase"/>
    <property type="match status" value="2"/>
</dbReference>
<dbReference type="GO" id="GO:0005829">
    <property type="term" value="C:cytosol"/>
    <property type="evidence" value="ECO:0007669"/>
    <property type="project" value="TreeGrafter"/>
</dbReference>
<dbReference type="FunFam" id="3.30.300.30:FF:000010">
    <property type="entry name" value="Enterobactin synthetase component F"/>
    <property type="match status" value="1"/>
</dbReference>
<dbReference type="InterPro" id="IPR025110">
    <property type="entry name" value="AMP-bd_C"/>
</dbReference>
<dbReference type="Pfam" id="PF00668">
    <property type="entry name" value="Condensation"/>
    <property type="match status" value="2"/>
</dbReference>
<organism evidence="6 7">
    <name type="scientific">Massilia cavernae</name>
    <dbReference type="NCBI Taxonomy" id="2320864"/>
    <lineage>
        <taxon>Bacteria</taxon>
        <taxon>Pseudomonadati</taxon>
        <taxon>Pseudomonadota</taxon>
        <taxon>Betaproteobacteria</taxon>
        <taxon>Burkholderiales</taxon>
        <taxon>Oxalobacteraceae</taxon>
        <taxon>Telluria group</taxon>
        <taxon>Massilia</taxon>
    </lineage>
</organism>
<dbReference type="Gene3D" id="3.40.50.1820">
    <property type="entry name" value="alpha/beta hydrolase"/>
    <property type="match status" value="1"/>
</dbReference>